<dbReference type="GO" id="GO:0005737">
    <property type="term" value="C:cytoplasm"/>
    <property type="evidence" value="ECO:0007669"/>
    <property type="project" value="UniProtKB-SubCell"/>
</dbReference>
<name>A0AAF0BRU3_RHOPA</name>
<dbReference type="Gene3D" id="3.40.50.300">
    <property type="entry name" value="P-loop containing nucleotide triphosphate hydrolases"/>
    <property type="match status" value="3"/>
</dbReference>
<dbReference type="GeneID" id="66895574"/>
<dbReference type="FunFam" id="3.40.50.300:FF:000120">
    <property type="entry name" value="ATP-dependent chaperone ClpB"/>
    <property type="match status" value="1"/>
</dbReference>
<dbReference type="GO" id="GO:0005524">
    <property type="term" value="F:ATP binding"/>
    <property type="evidence" value="ECO:0007669"/>
    <property type="project" value="UniProtKB-UniRule"/>
</dbReference>
<dbReference type="EMBL" id="CP116810">
    <property type="protein sequence ID" value="WCL94631.1"/>
    <property type="molecule type" value="Genomic_DNA"/>
</dbReference>
<dbReference type="Pfam" id="PF00004">
    <property type="entry name" value="AAA"/>
    <property type="match status" value="1"/>
</dbReference>
<dbReference type="Pfam" id="PF02861">
    <property type="entry name" value="Clp_N"/>
    <property type="match status" value="1"/>
</dbReference>
<dbReference type="GO" id="GO:0042026">
    <property type="term" value="P:protein refolding"/>
    <property type="evidence" value="ECO:0007669"/>
    <property type="project" value="UniProtKB-UniRule"/>
</dbReference>
<dbReference type="PANTHER" id="PTHR11638">
    <property type="entry name" value="ATP-DEPENDENT CLP PROTEASE"/>
    <property type="match status" value="1"/>
</dbReference>
<dbReference type="Pfam" id="PF10431">
    <property type="entry name" value="ClpB_D2-small"/>
    <property type="match status" value="1"/>
</dbReference>
<dbReference type="CDD" id="cd00009">
    <property type="entry name" value="AAA"/>
    <property type="match status" value="1"/>
</dbReference>
<keyword evidence="8 12" id="KW-0143">Chaperone</keyword>
<dbReference type="SMR" id="A0AAF0BRU3"/>
<dbReference type="PRINTS" id="PR00300">
    <property type="entry name" value="CLPPROTEASEA"/>
</dbReference>
<dbReference type="Gene3D" id="1.10.8.60">
    <property type="match status" value="1"/>
</dbReference>
<dbReference type="InterPro" id="IPR001270">
    <property type="entry name" value="ClpA/B"/>
</dbReference>
<evidence type="ECO:0000256" key="13">
    <source>
        <dbReference type="RuleBase" id="RU362034"/>
    </source>
</evidence>
<keyword evidence="13" id="KW-0346">Stress response</keyword>
<sequence>MNVEKYTERVRGFIQSAQSLAMREGHQQFSPLHILKVLLDDSEGLAGGLIDRAGGNSRAILKATEEALGKMPKVSGSGAGQVYLAPATARAFDAAEKAAEKAGDSFVTVERLLLALSLDKDSEAGQLLTKGGVTPQNLNAAINALRKGRTADSATAENAYDALKKYARDLTQAARDGKLDPVIGRDEEIRRTIQVLSRRTKNNPVLIGEPGVGKTAIVEGLALRILNGDVPESLKDKKLLALDMGALIAGAKYRGEFEERLKAVLNEVTAAEGGIILFIDEMHTLVGAGKADGAMDASNLLKPALARGELHCIGATTLDEYRKHVEKDAALARRFQPVFVSEPTVEDTVSILRGLKDKYEQHHGVRIADSALVAAVTLSNRYITDRFLPDKAIDLMDEAAARLKMQVDSKPEELDSMDREIVRLKIEQEALKKETDPGSKARLVTLEKELADLEEKSAALTQRWSAEKNKLSDAQKLKSELDALRIELANAQRRGEYQRAGELAYGRIPELEKKIAEIEANENSGAMVEEAVTANHIAQVVSRWTGVPVDKMLEGEKEKLLRMEEQLGQRVVGQFEAVHAVSTAVRRARAGLQDPNRPMGSFMFLGPTGVGKTELTKALAEYLFDDETAMVRIDMSEFMEKHSVARLIGAPPGYVGYDEGGVLTEAVRRRPYQVILFDEIEKAHPDVFNVLLQVLDDGRLTDGQGRTVDFRNTLIVMTSNLGSEYLVNQPEGEDTGAVREQVMGMVRAHFRPEFLNRVDEIILFHRLQKSEMGRIVDIQFARLTKLLEDRKIVLDLDAAARDWLAEKGWDPAYGARPLKRVIQRSVQDPLAEMILEGSVKDGDHVAISAEGGVLTFNGKPPHTAEVEPFTGRPPKRMLN</sequence>
<dbReference type="InterPro" id="IPR018368">
    <property type="entry name" value="ClpA/B_CS1"/>
</dbReference>
<dbReference type="InterPro" id="IPR017730">
    <property type="entry name" value="Chaperonin_ClpB"/>
</dbReference>
<dbReference type="NCBIfam" id="TIGR03346">
    <property type="entry name" value="chaperone_ClpB"/>
    <property type="match status" value="1"/>
</dbReference>
<dbReference type="InterPro" id="IPR004176">
    <property type="entry name" value="Clp_R_N"/>
</dbReference>
<dbReference type="PROSITE" id="PS00871">
    <property type="entry name" value="CLPAB_2"/>
    <property type="match status" value="1"/>
</dbReference>
<dbReference type="InterPro" id="IPR003959">
    <property type="entry name" value="ATPase_AAA_core"/>
</dbReference>
<evidence type="ECO:0000259" key="15">
    <source>
        <dbReference type="PROSITE" id="PS51903"/>
    </source>
</evidence>
<evidence type="ECO:0000256" key="8">
    <source>
        <dbReference type="ARBA" id="ARBA00023186"/>
    </source>
</evidence>
<dbReference type="GO" id="GO:0034605">
    <property type="term" value="P:cellular response to heat"/>
    <property type="evidence" value="ECO:0007669"/>
    <property type="project" value="TreeGrafter"/>
</dbReference>
<feature type="region of interest" description="Disordered" evidence="14">
    <location>
        <begin position="858"/>
        <end position="879"/>
    </location>
</feature>
<organism evidence="16 17">
    <name type="scientific">Rhodopseudomonas palustris (strain ATCC BAA-98 / CGA009)</name>
    <dbReference type="NCBI Taxonomy" id="258594"/>
    <lineage>
        <taxon>Bacteria</taxon>
        <taxon>Pseudomonadati</taxon>
        <taxon>Pseudomonadota</taxon>
        <taxon>Alphaproteobacteria</taxon>
        <taxon>Hyphomicrobiales</taxon>
        <taxon>Nitrobacteraceae</taxon>
        <taxon>Rhodopseudomonas</taxon>
    </lineage>
</organism>
<dbReference type="InterPro" id="IPR036628">
    <property type="entry name" value="Clp_N_dom_sf"/>
</dbReference>
<dbReference type="AlphaFoldDB" id="A0AAF0BRU3"/>
<dbReference type="GO" id="GO:0016887">
    <property type="term" value="F:ATP hydrolysis activity"/>
    <property type="evidence" value="ECO:0007669"/>
    <property type="project" value="InterPro"/>
</dbReference>
<evidence type="ECO:0000256" key="6">
    <source>
        <dbReference type="ARBA" id="ARBA00022840"/>
    </source>
</evidence>
<dbReference type="InterPro" id="IPR003593">
    <property type="entry name" value="AAA+_ATPase"/>
</dbReference>
<feature type="coiled-coil region" evidence="13">
    <location>
        <begin position="414"/>
        <end position="494"/>
    </location>
</feature>
<comment type="similarity">
    <text evidence="2 12">Belongs to the ClpA/ClpB family.</text>
</comment>
<dbReference type="InterPro" id="IPR027417">
    <property type="entry name" value="P-loop_NTPase"/>
</dbReference>
<dbReference type="PROSITE" id="PS00870">
    <property type="entry name" value="CLPAB_1"/>
    <property type="match status" value="1"/>
</dbReference>
<evidence type="ECO:0000256" key="12">
    <source>
        <dbReference type="RuleBase" id="RU004432"/>
    </source>
</evidence>
<keyword evidence="4 11" id="KW-0677">Repeat</keyword>
<evidence type="ECO:0000256" key="10">
    <source>
        <dbReference type="ARBA" id="ARBA00026057"/>
    </source>
</evidence>
<evidence type="ECO:0000256" key="1">
    <source>
        <dbReference type="ARBA" id="ARBA00004496"/>
    </source>
</evidence>
<dbReference type="PROSITE" id="PS51903">
    <property type="entry name" value="CLP_R"/>
    <property type="match status" value="1"/>
</dbReference>
<feature type="domain" description="Clp R" evidence="15">
    <location>
        <begin position="3"/>
        <end position="148"/>
    </location>
</feature>
<evidence type="ECO:0000256" key="11">
    <source>
        <dbReference type="PROSITE-ProRule" id="PRU01251"/>
    </source>
</evidence>
<keyword evidence="13" id="KW-0963">Cytoplasm</keyword>
<dbReference type="SMART" id="SM00382">
    <property type="entry name" value="AAA"/>
    <property type="match status" value="2"/>
</dbReference>
<dbReference type="Proteomes" id="UP000001426">
    <property type="component" value="Chromosome"/>
</dbReference>
<proteinExistence type="inferred from homology"/>
<gene>
    <name evidence="13 16" type="primary">clpB</name>
    <name evidence="16" type="ORF">TX73_023005</name>
</gene>
<evidence type="ECO:0000256" key="3">
    <source>
        <dbReference type="ARBA" id="ARBA00017574"/>
    </source>
</evidence>
<keyword evidence="6 12" id="KW-0067">ATP-binding</keyword>
<evidence type="ECO:0000256" key="2">
    <source>
        <dbReference type="ARBA" id="ARBA00008675"/>
    </source>
</evidence>
<evidence type="ECO:0000256" key="7">
    <source>
        <dbReference type="ARBA" id="ARBA00023054"/>
    </source>
</evidence>
<comment type="subcellular location">
    <subcellularLocation>
        <location evidence="1 13">Cytoplasm</location>
    </subcellularLocation>
</comment>
<dbReference type="RefSeq" id="WP_011159967.1">
    <property type="nucleotide sequence ID" value="NZ_CP116810.1"/>
</dbReference>
<dbReference type="InterPro" id="IPR028299">
    <property type="entry name" value="ClpA/B_CS2"/>
</dbReference>
<protein>
    <recommendedName>
        <fullName evidence="3 13">Chaperone protein ClpB</fullName>
    </recommendedName>
</protein>
<dbReference type="PANTHER" id="PTHR11638:SF18">
    <property type="entry name" value="HEAT SHOCK PROTEIN 104"/>
    <property type="match status" value="1"/>
</dbReference>
<dbReference type="KEGG" id="rpa:TX73_023005"/>
<dbReference type="FunFam" id="3.40.50.300:FF:000025">
    <property type="entry name" value="ATP-dependent Clp protease subunit"/>
    <property type="match status" value="1"/>
</dbReference>
<keyword evidence="5 12" id="KW-0547">Nucleotide-binding</keyword>
<dbReference type="SUPFAM" id="SSF81923">
    <property type="entry name" value="Double Clp-N motif"/>
    <property type="match status" value="1"/>
</dbReference>
<dbReference type="InterPro" id="IPR019489">
    <property type="entry name" value="Clp_ATPase_C"/>
</dbReference>
<evidence type="ECO:0000313" key="16">
    <source>
        <dbReference type="EMBL" id="WCL94631.1"/>
    </source>
</evidence>
<accession>A0AAF0BRU3</accession>
<evidence type="ECO:0000256" key="9">
    <source>
        <dbReference type="ARBA" id="ARBA00025613"/>
    </source>
</evidence>
<dbReference type="Gene3D" id="1.10.1780.10">
    <property type="entry name" value="Clp, N-terminal domain"/>
    <property type="match status" value="1"/>
</dbReference>
<comment type="function">
    <text evidence="9">Part of a stress-induced multi-chaperone system, it is involved in the recovery of the cell from heat-induced damage, in cooperation with DnaK, DnaJ and GrpE. Acts before DnaK, in the processing of protein aggregates. Protein binding stimulates the ATPase activity; ATP hydrolysis unfolds the denatured protein aggregates, which probably helps expose new hydrophobic binding sites on the surface of ClpB-bound aggregates, contributing to the solubilization and refolding of denatured protein aggregates by DnaK.</text>
</comment>
<keyword evidence="7 13" id="KW-0175">Coiled coil</keyword>
<dbReference type="InterPro" id="IPR041546">
    <property type="entry name" value="ClpA/ClpB_AAA_lid"/>
</dbReference>
<dbReference type="SMART" id="SM01086">
    <property type="entry name" value="ClpB_D2-small"/>
    <property type="match status" value="1"/>
</dbReference>
<evidence type="ECO:0000256" key="14">
    <source>
        <dbReference type="SAM" id="MobiDB-lite"/>
    </source>
</evidence>
<comment type="subunit">
    <text evidence="13">Homohexamer; The oligomerization is ATP-dependent.</text>
</comment>
<comment type="subunit">
    <text evidence="10">Homohexamer. The oligomerization is ATP-dependent.</text>
</comment>
<dbReference type="SUPFAM" id="SSF52540">
    <property type="entry name" value="P-loop containing nucleoside triphosphate hydrolases"/>
    <property type="match status" value="2"/>
</dbReference>
<evidence type="ECO:0000256" key="4">
    <source>
        <dbReference type="ARBA" id="ARBA00022737"/>
    </source>
</evidence>
<keyword evidence="17" id="KW-1185">Reference proteome</keyword>
<dbReference type="FunFam" id="1.10.8.60:FF:000017">
    <property type="entry name" value="ATP-dependent chaperone ClpB"/>
    <property type="match status" value="1"/>
</dbReference>
<dbReference type="CDD" id="cd19499">
    <property type="entry name" value="RecA-like_ClpB_Hsp104-like"/>
    <property type="match status" value="1"/>
</dbReference>
<dbReference type="Pfam" id="PF07724">
    <property type="entry name" value="AAA_2"/>
    <property type="match status" value="1"/>
</dbReference>
<dbReference type="InterPro" id="IPR050130">
    <property type="entry name" value="ClpA_ClpB"/>
</dbReference>
<evidence type="ECO:0000256" key="5">
    <source>
        <dbReference type="ARBA" id="ARBA00022741"/>
    </source>
</evidence>
<evidence type="ECO:0000313" key="17">
    <source>
        <dbReference type="Proteomes" id="UP000001426"/>
    </source>
</evidence>
<dbReference type="FunFam" id="3.40.50.300:FF:000010">
    <property type="entry name" value="Chaperone clpB 1, putative"/>
    <property type="match status" value="1"/>
</dbReference>
<reference evidence="16 17" key="1">
    <citation type="journal article" date="2004" name="Nat. Biotechnol.">
        <title>Complete genome sequence of the metabolically versatile photosynthetic bacterium Rhodopseudomonas palustris.</title>
        <authorList>
            <person name="Larimer F.W."/>
            <person name="Chain P."/>
            <person name="Hauser L."/>
            <person name="Lamerdin J."/>
            <person name="Malfatti S."/>
            <person name="Do L."/>
            <person name="Land M.L."/>
            <person name="Pelletier D.A."/>
            <person name="Beatty J.T."/>
            <person name="Lang A.S."/>
            <person name="Tabita F.R."/>
            <person name="Gibson J.L."/>
            <person name="Hanson T.E."/>
            <person name="Bobst C."/>
            <person name="Torres J.L."/>
            <person name="Peres C."/>
            <person name="Harrison F.H."/>
            <person name="Gibson J."/>
            <person name="Harwood C.S."/>
        </authorList>
    </citation>
    <scope>NUCLEOTIDE SEQUENCE [LARGE SCALE GENOMIC DNA]</scope>
    <source>
        <strain evidence="17">ATCC BAA-98 / CGA009</strain>
    </source>
</reference>
<dbReference type="Pfam" id="PF17871">
    <property type="entry name" value="AAA_lid_9"/>
    <property type="match status" value="1"/>
</dbReference>